<dbReference type="GO" id="GO:0050661">
    <property type="term" value="F:NADP binding"/>
    <property type="evidence" value="ECO:0007669"/>
    <property type="project" value="InterPro"/>
</dbReference>
<organism evidence="10">
    <name type="scientific">Oryza sativa subsp. japonica</name>
    <name type="common">Rice</name>
    <dbReference type="NCBI Taxonomy" id="39947"/>
    <lineage>
        <taxon>Eukaryota</taxon>
        <taxon>Viridiplantae</taxon>
        <taxon>Streptophyta</taxon>
        <taxon>Embryophyta</taxon>
        <taxon>Tracheophyta</taxon>
        <taxon>Spermatophyta</taxon>
        <taxon>Magnoliopsida</taxon>
        <taxon>Liliopsida</taxon>
        <taxon>Poales</taxon>
        <taxon>Poaceae</taxon>
        <taxon>BOP clade</taxon>
        <taxon>Oryzoideae</taxon>
        <taxon>Oryzeae</taxon>
        <taxon>Oryzinae</taxon>
        <taxon>Oryza</taxon>
        <taxon>Oryza sativa</taxon>
    </lineage>
</organism>
<dbReference type="EMBL" id="CM000138">
    <property type="protein sequence ID" value="EEE54578.1"/>
    <property type="molecule type" value="Genomic_DNA"/>
</dbReference>
<dbReference type="PANTHER" id="PTHR23023">
    <property type="entry name" value="DIMETHYLANILINE MONOOXYGENASE"/>
    <property type="match status" value="1"/>
</dbReference>
<keyword evidence="6 8" id="KW-0560">Oxidoreductase</keyword>
<dbReference type="GO" id="GO:0004499">
    <property type="term" value="F:N,N-dimethylaniline monooxygenase activity"/>
    <property type="evidence" value="ECO:0007669"/>
    <property type="project" value="InterPro"/>
</dbReference>
<reference evidence="10" key="2">
    <citation type="submission" date="2008-12" db="EMBL/GenBank/DDBJ databases">
        <title>Improved gene annotation of the rice (Oryza sativa) genomes.</title>
        <authorList>
            <person name="Wang J."/>
            <person name="Li R."/>
            <person name="Fan W."/>
            <person name="Huang Q."/>
            <person name="Zhang J."/>
            <person name="Zhou Y."/>
            <person name="Hu Y."/>
            <person name="Zi S."/>
            <person name="Li J."/>
            <person name="Ni P."/>
            <person name="Zheng H."/>
            <person name="Zhang Y."/>
            <person name="Zhao M."/>
            <person name="Hao Q."/>
            <person name="McDermott J."/>
            <person name="Samudrala R."/>
            <person name="Kristiansen K."/>
            <person name="Wong G.K.-S."/>
        </authorList>
    </citation>
    <scope>NUCLEOTIDE SEQUENCE</scope>
</reference>
<gene>
    <name evidence="10" type="ORF">OsJ_01781</name>
</gene>
<evidence type="ECO:0000256" key="9">
    <source>
        <dbReference type="SAM" id="MobiDB-lite"/>
    </source>
</evidence>
<dbReference type="SUPFAM" id="SSF51905">
    <property type="entry name" value="FAD/NAD(P)-binding domain"/>
    <property type="match status" value="1"/>
</dbReference>
<keyword evidence="8" id="KW-0503">Monooxygenase</keyword>
<dbReference type="Gene3D" id="3.50.50.60">
    <property type="entry name" value="FAD/NAD(P)-binding domain"/>
    <property type="match status" value="2"/>
</dbReference>
<dbReference type="FunFam" id="3.50.50.60:FF:000147">
    <property type="entry name" value="Flavin-containing monooxygenase"/>
    <property type="match status" value="1"/>
</dbReference>
<comment type="function">
    <text evidence="7">Catalyzes the conversion of methylthioalkyl glucosinolates of any chain length into methylsulfinylalkyl glucosinolates.</text>
</comment>
<proteinExistence type="inferred from homology"/>
<evidence type="ECO:0000256" key="7">
    <source>
        <dbReference type="ARBA" id="ARBA00058243"/>
    </source>
</evidence>
<feature type="compositionally biased region" description="Basic and acidic residues" evidence="9">
    <location>
        <begin position="459"/>
        <end position="474"/>
    </location>
</feature>
<protein>
    <recommendedName>
        <fullName evidence="8">Flavin-containing monooxygenase</fullName>
        <ecNumber evidence="8">1.-.-.-</ecNumber>
    </recommendedName>
</protein>
<keyword evidence="5" id="KW-0521">NADP</keyword>
<evidence type="ECO:0000256" key="3">
    <source>
        <dbReference type="ARBA" id="ARBA00022630"/>
    </source>
</evidence>
<comment type="similarity">
    <text evidence="2 8">Belongs to the FMO family.</text>
</comment>
<evidence type="ECO:0000256" key="4">
    <source>
        <dbReference type="ARBA" id="ARBA00022827"/>
    </source>
</evidence>
<dbReference type="InterPro" id="IPR020946">
    <property type="entry name" value="Flavin_mOase-like"/>
</dbReference>
<dbReference type="EC" id="1.-.-.-" evidence="8"/>
<feature type="region of interest" description="Disordered" evidence="9">
    <location>
        <begin position="445"/>
        <end position="484"/>
    </location>
</feature>
<accession>B9EWS2</accession>
<comment type="cofactor">
    <cofactor evidence="1 8">
        <name>FAD</name>
        <dbReference type="ChEBI" id="CHEBI:57692"/>
    </cofactor>
</comment>
<sequence length="484" mass="54013">MQSGSKIWTRCHHHHHRVGAPRRCASSAPGWRGWRRRAELRREGLDVTVLEQSADVGGQWLYDAATDGRDPLGMAGVHSSIYSSLRLNSPREVCGFSDFPFRPTNGGGGDARRYPVHGELLRYIREFCDVFGLMDAVRLDTTVVRVAMAPPRRDGSLRWTVRSKHNGDAETEEVFDAVVVATGQYSQPRLPSIDGMDKWRRRQLHSHSYRVPDSFAGEVVVIVGCNLSGKEVALELLRVAKEVHLSSKSTKEAMTPSMSKMLARYDNLHLQPLVEHLCEDGRVVFDDGSFVVADAVIYGGEGHRRRQPRRAAVRARVPTGARAVALLRGHPGQGDPAAVRRGAGEVGGAGAVRGGGRCRRRGRCCAPSRSTTAAKEAAGLPKRQTHDLFLDLEYCDEYGERHCGFPRTEQWKKELIWSSISDMCDDIENFRDDYHDSDIVRDGRRLHGWASSPPLAPRPQEKDDDHDKEEDKHLGFGPSKFSLR</sequence>
<dbReference type="FunFam" id="3.50.50.60:FF:000565">
    <property type="entry name" value="Flavin-containing monooxygenase"/>
    <property type="match status" value="1"/>
</dbReference>
<dbReference type="InterPro" id="IPR036188">
    <property type="entry name" value="FAD/NAD-bd_sf"/>
</dbReference>
<keyword evidence="4 8" id="KW-0274">FAD</keyword>
<name>B9EWS2_ORYSJ</name>
<keyword evidence="3 8" id="KW-0285">Flavoprotein</keyword>
<evidence type="ECO:0000313" key="10">
    <source>
        <dbReference type="EMBL" id="EEE54578.1"/>
    </source>
</evidence>
<evidence type="ECO:0000256" key="5">
    <source>
        <dbReference type="ARBA" id="ARBA00022857"/>
    </source>
</evidence>
<dbReference type="GO" id="GO:0050660">
    <property type="term" value="F:flavin adenine dinucleotide binding"/>
    <property type="evidence" value="ECO:0007669"/>
    <property type="project" value="InterPro"/>
</dbReference>
<evidence type="ECO:0000256" key="6">
    <source>
        <dbReference type="ARBA" id="ARBA00023002"/>
    </source>
</evidence>
<evidence type="ECO:0000256" key="1">
    <source>
        <dbReference type="ARBA" id="ARBA00001974"/>
    </source>
</evidence>
<evidence type="ECO:0000256" key="8">
    <source>
        <dbReference type="RuleBase" id="RU361177"/>
    </source>
</evidence>
<dbReference type="Pfam" id="PF00743">
    <property type="entry name" value="FMO-like"/>
    <property type="match status" value="1"/>
</dbReference>
<evidence type="ECO:0000256" key="2">
    <source>
        <dbReference type="ARBA" id="ARBA00009183"/>
    </source>
</evidence>
<dbReference type="InterPro" id="IPR050346">
    <property type="entry name" value="FMO-like"/>
</dbReference>
<dbReference type="Proteomes" id="UP000007752">
    <property type="component" value="Chromosome 1"/>
</dbReference>
<reference evidence="10" key="1">
    <citation type="journal article" date="2005" name="PLoS Biol.">
        <title>The genomes of Oryza sativa: a history of duplications.</title>
        <authorList>
            <person name="Yu J."/>
            <person name="Wang J."/>
            <person name="Lin W."/>
            <person name="Li S."/>
            <person name="Li H."/>
            <person name="Zhou J."/>
            <person name="Ni P."/>
            <person name="Dong W."/>
            <person name="Hu S."/>
            <person name="Zeng C."/>
            <person name="Zhang J."/>
            <person name="Zhang Y."/>
            <person name="Li R."/>
            <person name="Xu Z."/>
            <person name="Li S."/>
            <person name="Li X."/>
            <person name="Zheng H."/>
            <person name="Cong L."/>
            <person name="Lin L."/>
            <person name="Yin J."/>
            <person name="Geng J."/>
            <person name="Li G."/>
            <person name="Shi J."/>
            <person name="Liu J."/>
            <person name="Lv H."/>
            <person name="Li J."/>
            <person name="Wang J."/>
            <person name="Deng Y."/>
            <person name="Ran L."/>
            <person name="Shi X."/>
            <person name="Wang X."/>
            <person name="Wu Q."/>
            <person name="Li C."/>
            <person name="Ren X."/>
            <person name="Wang J."/>
            <person name="Wang X."/>
            <person name="Li D."/>
            <person name="Liu D."/>
            <person name="Zhang X."/>
            <person name="Ji Z."/>
            <person name="Zhao W."/>
            <person name="Sun Y."/>
            <person name="Zhang Z."/>
            <person name="Bao J."/>
            <person name="Han Y."/>
            <person name="Dong L."/>
            <person name="Ji J."/>
            <person name="Chen P."/>
            <person name="Wu S."/>
            <person name="Liu J."/>
            <person name="Xiao Y."/>
            <person name="Bu D."/>
            <person name="Tan J."/>
            <person name="Yang L."/>
            <person name="Ye C."/>
            <person name="Zhang J."/>
            <person name="Xu J."/>
            <person name="Zhou Y."/>
            <person name="Yu Y."/>
            <person name="Zhang B."/>
            <person name="Zhuang S."/>
            <person name="Wei H."/>
            <person name="Liu B."/>
            <person name="Lei M."/>
            <person name="Yu H."/>
            <person name="Li Y."/>
            <person name="Xu H."/>
            <person name="Wei S."/>
            <person name="He X."/>
            <person name="Fang L."/>
            <person name="Zhang Z."/>
            <person name="Zhang Y."/>
            <person name="Huang X."/>
            <person name="Su Z."/>
            <person name="Tong W."/>
            <person name="Li J."/>
            <person name="Tong Z."/>
            <person name="Li S."/>
            <person name="Ye J."/>
            <person name="Wang L."/>
            <person name="Fang L."/>
            <person name="Lei T."/>
            <person name="Chen C."/>
            <person name="Chen H."/>
            <person name="Xu Z."/>
            <person name="Li H."/>
            <person name="Huang H."/>
            <person name="Zhang F."/>
            <person name="Xu H."/>
            <person name="Li N."/>
            <person name="Zhao C."/>
            <person name="Li S."/>
            <person name="Dong L."/>
            <person name="Huang Y."/>
            <person name="Li L."/>
            <person name="Xi Y."/>
            <person name="Qi Q."/>
            <person name="Li W."/>
            <person name="Zhang B."/>
            <person name="Hu W."/>
            <person name="Zhang Y."/>
            <person name="Tian X."/>
            <person name="Jiao Y."/>
            <person name="Liang X."/>
            <person name="Jin J."/>
            <person name="Gao L."/>
            <person name="Zheng W."/>
            <person name="Hao B."/>
            <person name="Liu S."/>
            <person name="Wang W."/>
            <person name="Yuan L."/>
            <person name="Cao M."/>
            <person name="McDermott J."/>
            <person name="Samudrala R."/>
            <person name="Wang J."/>
            <person name="Wong G.K."/>
            <person name="Yang H."/>
        </authorList>
    </citation>
    <scope>NUCLEOTIDE SEQUENCE [LARGE SCALE GENOMIC DNA]</scope>
</reference>
<dbReference type="AlphaFoldDB" id="B9EWS2"/>